<keyword evidence="4 5" id="KW-0472">Membrane</keyword>
<dbReference type="GO" id="GO:0016020">
    <property type="term" value="C:membrane"/>
    <property type="evidence" value="ECO:0007669"/>
    <property type="project" value="UniProtKB-SubCell"/>
</dbReference>
<dbReference type="Pfam" id="PF10323">
    <property type="entry name" value="7TM_GPCR_Srv"/>
    <property type="match status" value="1"/>
</dbReference>
<dbReference type="AlphaFoldDB" id="A0A016T7U3"/>
<dbReference type="PANTHER" id="PTHR31627:SF14">
    <property type="entry name" value="SERPENTINE RECEPTOR, CLASS T-RELATED"/>
    <property type="match status" value="1"/>
</dbReference>
<accession>A0A016T7U3</accession>
<feature type="transmembrane region" description="Helical" evidence="5">
    <location>
        <begin position="63"/>
        <end position="84"/>
    </location>
</feature>
<evidence type="ECO:0000256" key="1">
    <source>
        <dbReference type="ARBA" id="ARBA00004141"/>
    </source>
</evidence>
<dbReference type="InterPro" id="IPR019426">
    <property type="entry name" value="7TM_GPCR_serpentine_rcpt_Srv"/>
</dbReference>
<dbReference type="EMBL" id="JARK01001464">
    <property type="protein sequence ID" value="EYB98790.1"/>
    <property type="molecule type" value="Genomic_DNA"/>
</dbReference>
<dbReference type="Gene3D" id="1.20.1070.10">
    <property type="entry name" value="Rhodopsin 7-helix transmembrane proteins"/>
    <property type="match status" value="1"/>
</dbReference>
<comment type="subcellular location">
    <subcellularLocation>
        <location evidence="1">Membrane</location>
        <topology evidence="1">Multi-pass membrane protein</topology>
    </subcellularLocation>
</comment>
<dbReference type="InterPro" id="IPR051119">
    <property type="entry name" value="Nematode_SR-like"/>
</dbReference>
<comment type="caution">
    <text evidence="6">The sequence shown here is derived from an EMBL/GenBank/DDBJ whole genome shotgun (WGS) entry which is preliminary data.</text>
</comment>
<proteinExistence type="predicted"/>
<evidence type="ECO:0000256" key="5">
    <source>
        <dbReference type="SAM" id="Phobius"/>
    </source>
</evidence>
<keyword evidence="3 5" id="KW-1133">Transmembrane helix</keyword>
<dbReference type="PANTHER" id="PTHR31627">
    <property type="entry name" value="SERPENTINE RECEPTOR CLASS GAMMA-RELATED"/>
    <property type="match status" value="1"/>
</dbReference>
<evidence type="ECO:0000256" key="3">
    <source>
        <dbReference type="ARBA" id="ARBA00022989"/>
    </source>
</evidence>
<evidence type="ECO:0000313" key="7">
    <source>
        <dbReference type="Proteomes" id="UP000024635"/>
    </source>
</evidence>
<evidence type="ECO:0000256" key="4">
    <source>
        <dbReference type="ARBA" id="ARBA00023136"/>
    </source>
</evidence>
<keyword evidence="2 5" id="KW-0812">Transmembrane</keyword>
<dbReference type="OrthoDB" id="5871275at2759"/>
<evidence type="ECO:0000313" key="6">
    <source>
        <dbReference type="EMBL" id="EYB98790.1"/>
    </source>
</evidence>
<protein>
    <recommendedName>
        <fullName evidence="8">G-protein coupled receptors family 1 profile domain-containing protein</fullName>
    </recommendedName>
</protein>
<organism evidence="6 7">
    <name type="scientific">Ancylostoma ceylanicum</name>
    <dbReference type="NCBI Taxonomy" id="53326"/>
    <lineage>
        <taxon>Eukaryota</taxon>
        <taxon>Metazoa</taxon>
        <taxon>Ecdysozoa</taxon>
        <taxon>Nematoda</taxon>
        <taxon>Chromadorea</taxon>
        <taxon>Rhabditida</taxon>
        <taxon>Rhabditina</taxon>
        <taxon>Rhabditomorpha</taxon>
        <taxon>Strongyloidea</taxon>
        <taxon>Ancylostomatidae</taxon>
        <taxon>Ancylostomatinae</taxon>
        <taxon>Ancylostoma</taxon>
    </lineage>
</organism>
<gene>
    <name evidence="6" type="primary">Acey_s0128.g1444</name>
    <name evidence="6" type="ORF">Y032_0128g1444</name>
</gene>
<sequence>MHEAIVVKDQYALLRSHLGSPELPFGQILLMVYAWISMLLYLCLICTLLRLRRDFAALRSSYYSLFLLQAIGDFYMFLTVELVMRPRKFNYFDLFSENMQGFATFSYINLLISKTVMCTGHIIISLNRFTAFYKPLEQKQIWSRRTIVGCAILIWTIAACSALPFVMVDSYSINFYLQPSGILQMYGRGLAVRAVERRLLLCALASSFPFCIEFVRSALGLYFSMDGMTYSYMITTEFWFYEVEVVVSASAWLQLIINRNLRILMFKQIFGRRFKGAVANSSNLTL</sequence>
<feature type="transmembrane region" description="Helical" evidence="5">
    <location>
        <begin position="28"/>
        <end position="51"/>
    </location>
</feature>
<feature type="transmembrane region" description="Helical" evidence="5">
    <location>
        <begin position="104"/>
        <end position="126"/>
    </location>
</feature>
<reference evidence="7" key="1">
    <citation type="journal article" date="2015" name="Nat. Genet.">
        <title>The genome and transcriptome of the zoonotic hookworm Ancylostoma ceylanicum identify infection-specific gene families.</title>
        <authorList>
            <person name="Schwarz E.M."/>
            <person name="Hu Y."/>
            <person name="Antoshechkin I."/>
            <person name="Miller M.M."/>
            <person name="Sternberg P.W."/>
            <person name="Aroian R.V."/>
        </authorList>
    </citation>
    <scope>NUCLEOTIDE SEQUENCE</scope>
    <source>
        <strain evidence="7">HY135</strain>
    </source>
</reference>
<name>A0A016T7U3_9BILA</name>
<feature type="transmembrane region" description="Helical" evidence="5">
    <location>
        <begin position="147"/>
        <end position="167"/>
    </location>
</feature>
<keyword evidence="7" id="KW-1185">Reference proteome</keyword>
<evidence type="ECO:0008006" key="8">
    <source>
        <dbReference type="Google" id="ProtNLM"/>
    </source>
</evidence>
<feature type="transmembrane region" description="Helical" evidence="5">
    <location>
        <begin position="239"/>
        <end position="257"/>
    </location>
</feature>
<dbReference type="Proteomes" id="UP000024635">
    <property type="component" value="Unassembled WGS sequence"/>
</dbReference>
<evidence type="ECO:0000256" key="2">
    <source>
        <dbReference type="ARBA" id="ARBA00022692"/>
    </source>
</evidence>